<evidence type="ECO:0000313" key="2">
    <source>
        <dbReference type="Proteomes" id="UP000002875"/>
    </source>
</evidence>
<dbReference type="RefSeq" id="WP_015029810.1">
    <property type="nucleotide sequence ID" value="NC_018748.1"/>
</dbReference>
<organism evidence="1 2">
    <name type="scientific">Emticicia oligotrophica (strain DSM 17448 / CIP 109782 / MTCC 6937 / GPTSA100-15)</name>
    <dbReference type="NCBI Taxonomy" id="929562"/>
    <lineage>
        <taxon>Bacteria</taxon>
        <taxon>Pseudomonadati</taxon>
        <taxon>Bacteroidota</taxon>
        <taxon>Cytophagia</taxon>
        <taxon>Cytophagales</taxon>
        <taxon>Leadbetterellaceae</taxon>
        <taxon>Emticicia</taxon>
    </lineage>
</organism>
<keyword evidence="2" id="KW-1185">Reference proteome</keyword>
<evidence type="ECO:0000313" key="1">
    <source>
        <dbReference type="EMBL" id="AFK04116.1"/>
    </source>
</evidence>
<dbReference type="EMBL" id="CP002961">
    <property type="protein sequence ID" value="AFK04116.1"/>
    <property type="molecule type" value="Genomic_DNA"/>
</dbReference>
<name>A0ABM5N3Q6_EMTOG</name>
<protein>
    <submittedName>
        <fullName evidence="1">Uncharacterized protein</fullName>
    </submittedName>
</protein>
<accession>A0ABM5N3Q6</accession>
<gene>
    <name evidence="1" type="ordered locus">Emtol_2983</name>
</gene>
<proteinExistence type="predicted"/>
<sequence length="172" mass="20447">MSFFKGLKFLYNDLTNKKTKEDYDKMLIATIERLKFNKTQVVDFLYLTHSKEDINLVRKVSHFTFEEDERDGFLFYDGEEMMLNMAHSFKIKGVMINNASERLYYDISEQATKFLQSEGYYFEKKDVSDEESSTFTGFKILFHSLSNPQQTILLFLKKIRYQDTITIGMQYS</sequence>
<reference evidence="1 2" key="1">
    <citation type="submission" date="2011-07" db="EMBL/GenBank/DDBJ databases">
        <title>The complete genome of chromosome of Emticicia oligotrophica DSM 17448.</title>
        <authorList>
            <consortium name="US DOE Joint Genome Institute (JGI-PGF)"/>
            <person name="Lucas S."/>
            <person name="Han J."/>
            <person name="Lapidus A."/>
            <person name="Bruce D."/>
            <person name="Goodwin L."/>
            <person name="Pitluck S."/>
            <person name="Peters L."/>
            <person name="Kyrpides N."/>
            <person name="Mavromatis K."/>
            <person name="Ivanova N."/>
            <person name="Ovchinnikova G."/>
            <person name="Teshima H."/>
            <person name="Detter J.C."/>
            <person name="Tapia R."/>
            <person name="Han C."/>
            <person name="Land M."/>
            <person name="Hauser L."/>
            <person name="Markowitz V."/>
            <person name="Cheng J.-F."/>
            <person name="Hugenholtz P."/>
            <person name="Woyke T."/>
            <person name="Wu D."/>
            <person name="Tindall B."/>
            <person name="Pomrenke H."/>
            <person name="Brambilla E."/>
            <person name="Klenk H.-P."/>
            <person name="Eisen J.A."/>
        </authorList>
    </citation>
    <scope>NUCLEOTIDE SEQUENCE [LARGE SCALE GENOMIC DNA]</scope>
    <source>
        <strain evidence="1 2">DSM 17448</strain>
    </source>
</reference>
<dbReference type="Proteomes" id="UP000002875">
    <property type="component" value="Chromosome"/>
</dbReference>